<name>A0A9X2K4F2_9ACTN</name>
<sequence length="116" mass="12224">MVLGQAARLNNEALALSAAHRHEQARALIRRAADACELLAEEHPGTYAIELINAGCIALDVAVAAPEPLARALRPATAHAAPEHAVLGRNNPRRAADKDPEGVSAQFRRLSTGPQA</sequence>
<proteinExistence type="predicted"/>
<accession>A0A9X2K4F2</accession>
<comment type="caution">
    <text evidence="2">The sequence shown here is derived from an EMBL/GenBank/DDBJ whole genome shotgun (WGS) entry which is preliminary data.</text>
</comment>
<evidence type="ECO:0000256" key="1">
    <source>
        <dbReference type="SAM" id="MobiDB-lite"/>
    </source>
</evidence>
<evidence type="ECO:0000313" key="2">
    <source>
        <dbReference type="EMBL" id="MCP2356546.1"/>
    </source>
</evidence>
<dbReference type="AlphaFoldDB" id="A0A9X2K4F2"/>
<feature type="region of interest" description="Disordered" evidence="1">
    <location>
        <begin position="76"/>
        <end position="116"/>
    </location>
</feature>
<keyword evidence="3" id="KW-1185">Reference proteome</keyword>
<dbReference type="EMBL" id="JAMZEB010000002">
    <property type="protein sequence ID" value="MCP2356546.1"/>
    <property type="molecule type" value="Genomic_DNA"/>
</dbReference>
<dbReference type="Proteomes" id="UP001139648">
    <property type="component" value="Unassembled WGS sequence"/>
</dbReference>
<gene>
    <name evidence="2" type="ORF">HD597_003566</name>
</gene>
<organism evidence="2 3">
    <name type="scientific">Nonomuraea thailandensis</name>
    <dbReference type="NCBI Taxonomy" id="1188745"/>
    <lineage>
        <taxon>Bacteria</taxon>
        <taxon>Bacillati</taxon>
        <taxon>Actinomycetota</taxon>
        <taxon>Actinomycetes</taxon>
        <taxon>Streptosporangiales</taxon>
        <taxon>Streptosporangiaceae</taxon>
        <taxon>Nonomuraea</taxon>
    </lineage>
</organism>
<reference evidence="2" key="1">
    <citation type="submission" date="2022-06" db="EMBL/GenBank/DDBJ databases">
        <title>Sequencing the genomes of 1000 actinobacteria strains.</title>
        <authorList>
            <person name="Klenk H.-P."/>
        </authorList>
    </citation>
    <scope>NUCLEOTIDE SEQUENCE</scope>
    <source>
        <strain evidence="2">DSM 46694</strain>
    </source>
</reference>
<dbReference type="RefSeq" id="WP_253743492.1">
    <property type="nucleotide sequence ID" value="NZ_BAABKA010000057.1"/>
</dbReference>
<protein>
    <submittedName>
        <fullName evidence="2">Uncharacterized protein</fullName>
    </submittedName>
</protein>
<evidence type="ECO:0000313" key="3">
    <source>
        <dbReference type="Proteomes" id="UP001139648"/>
    </source>
</evidence>